<dbReference type="eggNOG" id="ENOG502S405">
    <property type="taxonomic scope" value="Eukaryota"/>
</dbReference>
<name>Q383F1_TRYB2</name>
<dbReference type="EMBL" id="CH464491">
    <property type="protein sequence ID" value="EAN80080.1"/>
    <property type="molecule type" value="Genomic_DNA"/>
</dbReference>
<accession>Q383F1</accession>
<evidence type="ECO:0000313" key="4">
    <source>
        <dbReference type="Proteomes" id="UP000008524"/>
    </source>
</evidence>
<keyword evidence="4" id="KW-1185">Reference proteome</keyword>
<keyword evidence="2" id="KW-0472">Membrane</keyword>
<reference evidence="3 4" key="1">
    <citation type="journal article" date="2005" name="Science">
        <title>Comparative genomics of trypanosomatid parasitic protozoa.</title>
        <authorList>
            <person name="El-Sayed N.M."/>
            <person name="Myler P.J."/>
            <person name="Blandin G."/>
            <person name="Berriman M."/>
            <person name="Crabtree J."/>
            <person name="Aggarwal G."/>
            <person name="Caler E."/>
            <person name="Renauld H."/>
            <person name="Worthey E.A."/>
            <person name="Hertz-Fowler C."/>
            <person name="Ghedin E."/>
            <person name="Peacock C."/>
            <person name="Bartholomeu D.C."/>
            <person name="Haas B.J."/>
            <person name="Tran A.N."/>
            <person name="Wortman J.R."/>
            <person name="Alsmark U.C."/>
            <person name="Angiuoli S."/>
            <person name="Anupama A."/>
            <person name="Badger J."/>
            <person name="Bringaud F."/>
            <person name="Cadag E."/>
            <person name="Carlton J.M."/>
            <person name="Cerqueira G.C."/>
            <person name="Creasy T."/>
            <person name="Delcher A.L."/>
            <person name="Djikeng A."/>
            <person name="Embley T.M."/>
            <person name="Hauser C."/>
            <person name="Ivens A.C."/>
            <person name="Kummerfeld S.K."/>
            <person name="Pereira-Leal J.B."/>
            <person name="Nilsson D."/>
            <person name="Peterson J."/>
            <person name="Salzberg S.L."/>
            <person name="Shallom J."/>
            <person name="Silva J.C."/>
            <person name="Sundaram J."/>
            <person name="Westenberger S."/>
            <person name="White O."/>
            <person name="Melville S.E."/>
            <person name="Donelson J.E."/>
            <person name="Andersson B."/>
            <person name="Stuart K.D."/>
            <person name="Hall N."/>
        </authorList>
    </citation>
    <scope>NUCLEOTIDE SEQUENCE [LARGE SCALE GENOMIC DNA]</scope>
    <source>
        <strain evidence="3 4">927/4 GUTat10.1</strain>
    </source>
</reference>
<dbReference type="Proteomes" id="UP000008524">
    <property type="component" value="Chromosome 11"/>
</dbReference>
<feature type="transmembrane region" description="Helical" evidence="2">
    <location>
        <begin position="50"/>
        <end position="69"/>
    </location>
</feature>
<sequence>MCMDTYRPNVSVCFRFRISIFISFRCCRILCVCPVFPLFLYCFQLSHCYYYCYSYCYYHFYLTLIWTYLLRLRSLGRSRTSFPLFRFQRAGYLLPSTITVCMMSTESLECCECSLPVGNEGKMRAVLLVPCQHVLHAGCSEFIRKRRRIQQRLSACGDGFDAEPEACAPVEPSDGRLVACPACLCPIQRLVPLFLNSSNTPGVGDTSGYGGAGNIRHDGDEGDVIGQDISQRVVGDGRSGDTMLQFKQVFYRQQSFIEKMSELCKQRENVAQLTRSCAMLHARRTDLESEIERLSSIIPNVMASANTPRLNGDKPPVEHMTATELELYITQSSAELSNLERELRDQRSATEKKIKKAKELQTKYRRMRATVLADVKKDSYVGIHCEESERKTPVEEGSLLLTCSSDVENEVVRYSERPHALSAPASDTEEAVMRKHALIISSGSSCCSTSDVEEVKHVERGAEEISLDDGDGDDDVIIIDDSPQPRSSRLTRGSWGRVGSEYNRGRGSAGQQGLANDRAELLDEDDVMWHPQAQRTRPMFSQTVSTPRASQFLPRRVDRLFQSSLEGFR</sequence>
<dbReference type="GeneID" id="3665033"/>
<reference evidence="3 4" key="2">
    <citation type="journal article" date="2005" name="Science">
        <title>The genome of the African trypanosome Trypanosoma brucei.</title>
        <authorList>
            <person name="Berriman M."/>
            <person name="Ghedin E."/>
            <person name="Hertz-Fowler C."/>
            <person name="Blandin G."/>
            <person name="Renauld H."/>
            <person name="Bartholomeu D.C."/>
            <person name="Lennard N.J."/>
            <person name="Caler E."/>
            <person name="Hamlin N.E."/>
            <person name="Haas B."/>
            <person name="Bohme U."/>
            <person name="Hannick L."/>
            <person name="Aslett M.A."/>
            <person name="Shallom J."/>
            <person name="Marcello L."/>
            <person name="Hou L."/>
            <person name="Wickstead B."/>
            <person name="Alsmark U.C."/>
            <person name="Arrowsmith C."/>
            <person name="Atkin R.J."/>
            <person name="Barron A.J."/>
            <person name="Bringaud F."/>
            <person name="Brooks K."/>
            <person name="Carrington M."/>
            <person name="Cherevach I."/>
            <person name="Chillingworth T.J."/>
            <person name="Churcher C."/>
            <person name="Clark L.N."/>
            <person name="Corton C.H."/>
            <person name="Cronin A."/>
            <person name="Davies R.M."/>
            <person name="Doggett J."/>
            <person name="Djikeng A."/>
            <person name="Feldblyum T."/>
            <person name="Field M.C."/>
            <person name="Fraser A."/>
            <person name="Goodhead I."/>
            <person name="Hance Z."/>
            <person name="Harper D."/>
            <person name="Harris B.R."/>
            <person name="Hauser H."/>
            <person name="Hostetler J."/>
            <person name="Ivens A."/>
            <person name="Jagels K."/>
            <person name="Johnson D."/>
            <person name="Johnson J."/>
            <person name="Jones K."/>
            <person name="Kerhornou A.X."/>
            <person name="Koo H."/>
            <person name="Larke N."/>
            <person name="Landfear S."/>
            <person name="Larkin C."/>
            <person name="Leech V."/>
            <person name="Line A."/>
            <person name="Lord A."/>
            <person name="Macleod A."/>
            <person name="Mooney P.J."/>
            <person name="Moule S."/>
            <person name="Martin D.M."/>
            <person name="Morgan G.W."/>
            <person name="Mungall K."/>
            <person name="Norbertczak H."/>
            <person name="Ormond D."/>
            <person name="Pai G."/>
            <person name="Peacock C.S."/>
            <person name="Peterson J."/>
            <person name="Quail M.A."/>
            <person name="Rabbinowitsch E."/>
            <person name="Rajandream M.A."/>
            <person name="Reitter C."/>
            <person name="Salzberg S.L."/>
            <person name="Sanders M."/>
            <person name="Schobel S."/>
            <person name="Sharp S."/>
            <person name="Simmonds M."/>
            <person name="Simpson A.J."/>
            <person name="Tallon L."/>
            <person name="Turner C.M."/>
            <person name="Tait A."/>
            <person name="Tivey A.R."/>
            <person name="Van Aken S."/>
            <person name="Walker D."/>
            <person name="Wanless D."/>
            <person name="Wang S."/>
            <person name="White B."/>
            <person name="White O."/>
            <person name="Whitehead S."/>
            <person name="Woodward J."/>
            <person name="Wortman J."/>
            <person name="Adams M.D."/>
            <person name="Embley T.M."/>
            <person name="Gull K."/>
            <person name="Ullu E."/>
            <person name="Barry J.D."/>
            <person name="Fairlamb A.H."/>
            <person name="Opperdoes F."/>
            <person name="Barrell B.G."/>
            <person name="Donelson J.E."/>
            <person name="Hall N."/>
            <person name="Fraser C.M."/>
            <person name="Melville S.E."/>
            <person name="El-Sayed N.M."/>
        </authorList>
    </citation>
    <scope>NUCLEOTIDE SEQUENCE [LARGE SCALE GENOMIC DNA]</scope>
    <source>
        <strain evidence="3 4">927/4 GUTat10.1</strain>
    </source>
</reference>
<organism evidence="3 4">
    <name type="scientific">Trypanosoma brucei brucei (strain 927/4 GUTat10.1)</name>
    <dbReference type="NCBI Taxonomy" id="185431"/>
    <lineage>
        <taxon>Eukaryota</taxon>
        <taxon>Discoba</taxon>
        <taxon>Euglenozoa</taxon>
        <taxon>Kinetoplastea</taxon>
        <taxon>Metakinetoplastina</taxon>
        <taxon>Trypanosomatida</taxon>
        <taxon>Trypanosomatidae</taxon>
        <taxon>Trypanosoma</taxon>
    </lineage>
</organism>
<gene>
    <name evidence="3" type="ORF">Tb11.01.3060</name>
</gene>
<dbReference type="KEGG" id="tbr:Tb11.01.3060"/>
<evidence type="ECO:0000256" key="2">
    <source>
        <dbReference type="SAM" id="Phobius"/>
    </source>
</evidence>
<evidence type="ECO:0000256" key="1">
    <source>
        <dbReference type="SAM" id="Coils"/>
    </source>
</evidence>
<dbReference type="OrthoDB" id="273049at2759"/>
<keyword evidence="1" id="KW-0175">Coiled coil</keyword>
<dbReference type="PaxDb" id="5691-EAN80080"/>
<keyword evidence="2" id="KW-0812">Transmembrane</keyword>
<feature type="coiled-coil region" evidence="1">
    <location>
        <begin position="322"/>
        <end position="360"/>
    </location>
</feature>
<keyword evidence="2" id="KW-1133">Transmembrane helix</keyword>
<feature type="transmembrane region" description="Helical" evidence="2">
    <location>
        <begin position="20"/>
        <end position="43"/>
    </location>
</feature>
<dbReference type="AlphaFoldDB" id="Q383F1"/>
<dbReference type="RefSeq" id="XP_829192.1">
    <property type="nucleotide sequence ID" value="XM_824099.1"/>
</dbReference>
<protein>
    <submittedName>
        <fullName evidence="3">Uncharacterized protein</fullName>
    </submittedName>
</protein>
<evidence type="ECO:0000313" key="3">
    <source>
        <dbReference type="EMBL" id="EAN80080.1"/>
    </source>
</evidence>
<dbReference type="InParanoid" id="Q383F1"/>
<proteinExistence type="predicted"/>